<gene>
    <name evidence="3" type="ORF">TAPDE_000367</name>
</gene>
<dbReference type="GO" id="GO:0000466">
    <property type="term" value="P:maturation of 5.8S rRNA from tricistronic rRNA transcript (SSU-rRNA, 5.8S rRNA, LSU-rRNA)"/>
    <property type="evidence" value="ECO:0007669"/>
    <property type="project" value="TreeGrafter"/>
</dbReference>
<dbReference type="PANTHER" id="PTHR37792:SF1">
    <property type="entry name" value="RIBONUCLEASE MRP PROTEIN SUBUNIT RMP1"/>
    <property type="match status" value="1"/>
</dbReference>
<dbReference type="VEuPathDB" id="FungiDB:TAPDE_000367"/>
<dbReference type="AlphaFoldDB" id="R4X6I3"/>
<evidence type="ECO:0000313" key="3">
    <source>
        <dbReference type="EMBL" id="CCG80744.1"/>
    </source>
</evidence>
<proteinExistence type="predicted"/>
<sequence>MQYDDSKTVAHLDDSALAVLRSELDIVQLLHHHNKNQHRGATWYKYVKLLKSCLNRILTVAVVRQASSRETTKRQKSAEQARSKALYEDEIHGFLLRYQNIYIGFTQIIGTGQYVALGMVLLGVLARCWQIIRSLITAQEIDDEAAVELKDIEDARNDDGDNDGLDEGIVVQRSISVIESSQRAENLLAKASDTRVDSSKRTNMDSMAAPVANSSGTSSPRQTASAAKKRKKKKVKNADEIDSIFG</sequence>
<dbReference type="OrthoDB" id="5414547at2759"/>
<dbReference type="PANTHER" id="PTHR37792">
    <property type="entry name" value="RIBONUCLEASE MRP PROTEIN SUBUNIT RMP1"/>
    <property type="match status" value="1"/>
</dbReference>
<dbReference type="Proteomes" id="UP000013776">
    <property type="component" value="Unassembled WGS sequence"/>
</dbReference>
<dbReference type="InterPro" id="IPR047205">
    <property type="entry name" value="RMP1"/>
</dbReference>
<dbReference type="Pfam" id="PF20945">
    <property type="entry name" value="RMP1"/>
    <property type="match status" value="1"/>
</dbReference>
<feature type="compositionally biased region" description="Polar residues" evidence="1">
    <location>
        <begin position="212"/>
        <end position="223"/>
    </location>
</feature>
<accession>R4X6I3</accession>
<organism evidence="3 4">
    <name type="scientific">Taphrina deformans (strain PYCC 5710 / ATCC 11124 / CBS 356.35 / IMI 108563 / JCM 9778 / NBRC 8474)</name>
    <name type="common">Peach leaf curl fungus</name>
    <name type="synonym">Lalaria deformans</name>
    <dbReference type="NCBI Taxonomy" id="1097556"/>
    <lineage>
        <taxon>Eukaryota</taxon>
        <taxon>Fungi</taxon>
        <taxon>Dikarya</taxon>
        <taxon>Ascomycota</taxon>
        <taxon>Taphrinomycotina</taxon>
        <taxon>Taphrinomycetes</taxon>
        <taxon>Taphrinales</taxon>
        <taxon>Taphrinaceae</taxon>
        <taxon>Taphrina</taxon>
    </lineage>
</organism>
<feature type="compositionally biased region" description="Basic and acidic residues" evidence="1">
    <location>
        <begin position="192"/>
        <end position="203"/>
    </location>
</feature>
<reference evidence="3 4" key="1">
    <citation type="journal article" date="2013" name="MBio">
        <title>Genome sequencing of the plant pathogen Taphrina deformans, the causal agent of peach leaf curl.</title>
        <authorList>
            <person name="Cisse O.H."/>
            <person name="Almeida J.M.G.C.F."/>
            <person name="Fonseca A."/>
            <person name="Kumar A.A."/>
            <person name="Salojaervi J."/>
            <person name="Overmyer K."/>
            <person name="Hauser P.M."/>
            <person name="Pagni M."/>
        </authorList>
    </citation>
    <scope>NUCLEOTIDE SEQUENCE [LARGE SCALE GENOMIC DNA]</scope>
    <source>
        <strain evidence="4">PYCC 5710 / ATCC 11124 / CBS 356.35 / IMI 108563 / JCM 9778 / NBRC 8474</strain>
    </source>
</reference>
<comment type="caution">
    <text evidence="3">The sequence shown here is derived from an EMBL/GenBank/DDBJ whole genome shotgun (WGS) entry which is preliminary data.</text>
</comment>
<evidence type="ECO:0000259" key="2">
    <source>
        <dbReference type="Pfam" id="PF20945"/>
    </source>
</evidence>
<feature type="domain" description="RNase MRP protein 1 RNA binding" evidence="2">
    <location>
        <begin position="26"/>
        <end position="127"/>
    </location>
</feature>
<dbReference type="EMBL" id="CAHR02000010">
    <property type="protein sequence ID" value="CCG80744.1"/>
    <property type="molecule type" value="Genomic_DNA"/>
</dbReference>
<dbReference type="CDD" id="cd22573">
    <property type="entry name" value="RMP1_RBD"/>
    <property type="match status" value="1"/>
</dbReference>
<dbReference type="GO" id="GO:0000294">
    <property type="term" value="P:nuclear-transcribed mRNA catabolic process, RNase MRP-dependent"/>
    <property type="evidence" value="ECO:0007669"/>
    <property type="project" value="TreeGrafter"/>
</dbReference>
<feature type="region of interest" description="Disordered" evidence="1">
    <location>
        <begin position="189"/>
        <end position="246"/>
    </location>
</feature>
<dbReference type="InterPro" id="IPR047204">
    <property type="entry name" value="RMP1_RBD"/>
</dbReference>
<dbReference type="GO" id="GO:0000172">
    <property type="term" value="C:ribonuclease MRP complex"/>
    <property type="evidence" value="ECO:0007669"/>
    <property type="project" value="InterPro"/>
</dbReference>
<evidence type="ECO:0000313" key="4">
    <source>
        <dbReference type="Proteomes" id="UP000013776"/>
    </source>
</evidence>
<dbReference type="STRING" id="1097556.R4X6I3"/>
<dbReference type="eggNOG" id="ENOG502S2QW">
    <property type="taxonomic scope" value="Eukaryota"/>
</dbReference>
<evidence type="ECO:0000256" key="1">
    <source>
        <dbReference type="SAM" id="MobiDB-lite"/>
    </source>
</evidence>
<keyword evidence="4" id="KW-1185">Reference proteome</keyword>
<dbReference type="GO" id="GO:0042134">
    <property type="term" value="F:rRNA primary transcript binding"/>
    <property type="evidence" value="ECO:0007669"/>
    <property type="project" value="InterPro"/>
</dbReference>
<protein>
    <recommendedName>
        <fullName evidence="2">RNase MRP protein 1 RNA binding domain-containing protein</fullName>
    </recommendedName>
</protein>
<name>R4X6I3_TAPDE</name>